<reference evidence="11" key="1">
    <citation type="journal article" date="2014" name="Int. J. Syst. Evol. Microbiol.">
        <title>Complete genome sequence of Corynebacterium casei LMG S-19264T (=DSM 44701T), isolated from a smear-ripened cheese.</title>
        <authorList>
            <consortium name="US DOE Joint Genome Institute (JGI-PGF)"/>
            <person name="Walter F."/>
            <person name="Albersmeier A."/>
            <person name="Kalinowski J."/>
            <person name="Ruckert C."/>
        </authorList>
    </citation>
    <scope>NUCLEOTIDE SEQUENCE</scope>
    <source>
        <strain evidence="11">CGMCC 1.12181</strain>
    </source>
</reference>
<evidence type="ECO:0000256" key="3">
    <source>
        <dbReference type="ARBA" id="ARBA00022692"/>
    </source>
</evidence>
<proteinExistence type="predicted"/>
<keyword evidence="7 9" id="KW-0472">Membrane</keyword>
<dbReference type="GO" id="GO:0020037">
    <property type="term" value="F:heme binding"/>
    <property type="evidence" value="ECO:0007669"/>
    <property type="project" value="InterPro"/>
</dbReference>
<gene>
    <name evidence="11" type="ORF">GCM10011365_04980</name>
</gene>
<dbReference type="GO" id="GO:0046872">
    <property type="term" value="F:metal ion binding"/>
    <property type="evidence" value="ECO:0007669"/>
    <property type="project" value="UniProtKB-KW"/>
</dbReference>
<keyword evidence="12" id="KW-1185">Reference proteome</keyword>
<comment type="subcellular location">
    <subcellularLocation>
        <location evidence="1">Membrane</location>
    </subcellularLocation>
</comment>
<feature type="binding site" description="covalent" evidence="8">
    <location>
        <position position="55"/>
    </location>
    <ligand>
        <name>heme c</name>
        <dbReference type="ChEBI" id="CHEBI:61717"/>
    </ligand>
</feature>
<keyword evidence="5 9" id="KW-1133">Transmembrane helix</keyword>
<dbReference type="SUPFAM" id="SSF46626">
    <property type="entry name" value="Cytochrome c"/>
    <property type="match status" value="1"/>
</dbReference>
<protein>
    <submittedName>
        <fullName evidence="11">Cytochrome c</fullName>
    </submittedName>
</protein>
<organism evidence="11 12">
    <name type="scientific">Marinicella pacifica</name>
    <dbReference type="NCBI Taxonomy" id="1171543"/>
    <lineage>
        <taxon>Bacteria</taxon>
        <taxon>Pseudomonadati</taxon>
        <taxon>Pseudomonadota</taxon>
        <taxon>Gammaproteobacteria</taxon>
        <taxon>Lysobacterales</taxon>
        <taxon>Marinicellaceae</taxon>
        <taxon>Marinicella</taxon>
    </lineage>
</organism>
<dbReference type="PANTHER" id="PTHR10266:SF3">
    <property type="entry name" value="CYTOCHROME C1, HEME PROTEIN, MITOCHONDRIAL"/>
    <property type="match status" value="1"/>
</dbReference>
<dbReference type="Gene3D" id="1.10.760.10">
    <property type="entry name" value="Cytochrome c-like domain"/>
    <property type="match status" value="1"/>
</dbReference>
<keyword evidence="3 9" id="KW-0812">Transmembrane</keyword>
<evidence type="ECO:0000256" key="5">
    <source>
        <dbReference type="ARBA" id="ARBA00022989"/>
    </source>
</evidence>
<evidence type="ECO:0000256" key="8">
    <source>
        <dbReference type="PIRSR" id="PIRSR602326-1"/>
    </source>
</evidence>
<name>A0A917CHQ4_9GAMM</name>
<evidence type="ECO:0000256" key="10">
    <source>
        <dbReference type="SAM" id="SignalP"/>
    </source>
</evidence>
<dbReference type="GO" id="GO:0009055">
    <property type="term" value="F:electron transfer activity"/>
    <property type="evidence" value="ECO:0007669"/>
    <property type="project" value="InterPro"/>
</dbReference>
<reference evidence="11" key="2">
    <citation type="submission" date="2020-09" db="EMBL/GenBank/DDBJ databases">
        <authorList>
            <person name="Sun Q."/>
            <person name="Zhou Y."/>
        </authorList>
    </citation>
    <scope>NUCLEOTIDE SEQUENCE</scope>
    <source>
        <strain evidence="11">CGMCC 1.12181</strain>
    </source>
</reference>
<dbReference type="PANTHER" id="PTHR10266">
    <property type="entry name" value="CYTOCHROME C1"/>
    <property type="match status" value="1"/>
</dbReference>
<accession>A0A917CHQ4</accession>
<feature type="signal peptide" evidence="10">
    <location>
        <begin position="1"/>
        <end position="20"/>
    </location>
</feature>
<evidence type="ECO:0000256" key="2">
    <source>
        <dbReference type="ARBA" id="ARBA00022617"/>
    </source>
</evidence>
<keyword evidence="4 8" id="KW-0479">Metal-binding</keyword>
<evidence type="ECO:0000256" key="7">
    <source>
        <dbReference type="ARBA" id="ARBA00023136"/>
    </source>
</evidence>
<dbReference type="AlphaFoldDB" id="A0A917CHQ4"/>
<keyword evidence="2 8" id="KW-0349">Heme</keyword>
<comment type="caution">
    <text evidence="11">The sequence shown here is derived from an EMBL/GenBank/DDBJ whole genome shotgun (WGS) entry which is preliminary data.</text>
</comment>
<dbReference type="InterPro" id="IPR036909">
    <property type="entry name" value="Cyt_c-like_dom_sf"/>
</dbReference>
<feature type="binding site" description="covalent" evidence="8">
    <location>
        <position position="54"/>
    </location>
    <ligand>
        <name>heme c</name>
        <dbReference type="ChEBI" id="CHEBI:61717"/>
    </ligand>
</feature>
<evidence type="ECO:0000256" key="1">
    <source>
        <dbReference type="ARBA" id="ARBA00004370"/>
    </source>
</evidence>
<dbReference type="GO" id="GO:0016020">
    <property type="term" value="C:membrane"/>
    <property type="evidence" value="ECO:0007669"/>
    <property type="project" value="UniProtKB-SubCell"/>
</dbReference>
<evidence type="ECO:0000256" key="9">
    <source>
        <dbReference type="SAM" id="Phobius"/>
    </source>
</evidence>
<evidence type="ECO:0000256" key="4">
    <source>
        <dbReference type="ARBA" id="ARBA00022723"/>
    </source>
</evidence>
<comment type="cofactor">
    <cofactor evidence="8">
        <name>heme c</name>
        <dbReference type="ChEBI" id="CHEBI:61717"/>
    </cofactor>
    <text evidence="8">Binds 1 heme c group covalently per subunit.</text>
</comment>
<feature type="transmembrane region" description="Helical" evidence="9">
    <location>
        <begin position="220"/>
        <end position="238"/>
    </location>
</feature>
<dbReference type="EMBL" id="BMEO01000002">
    <property type="protein sequence ID" value="GGF86915.1"/>
    <property type="molecule type" value="Genomic_DNA"/>
</dbReference>
<dbReference type="RefSeq" id="WP_229728220.1">
    <property type="nucleotide sequence ID" value="NZ_BAABJF010000032.1"/>
</dbReference>
<evidence type="ECO:0000256" key="6">
    <source>
        <dbReference type="ARBA" id="ARBA00023004"/>
    </source>
</evidence>
<evidence type="ECO:0000313" key="12">
    <source>
        <dbReference type="Proteomes" id="UP000605253"/>
    </source>
</evidence>
<keyword evidence="6 8" id="KW-0408">Iron</keyword>
<dbReference type="Proteomes" id="UP000605253">
    <property type="component" value="Unassembled WGS sequence"/>
</dbReference>
<feature type="binding site" description="covalent" evidence="8">
    <location>
        <position position="51"/>
    </location>
    <ligand>
        <name>heme c</name>
        <dbReference type="ChEBI" id="CHEBI:61717"/>
    </ligand>
</feature>
<keyword evidence="10" id="KW-0732">Signal</keyword>
<dbReference type="InterPro" id="IPR002326">
    <property type="entry name" value="Cyt_c1"/>
</dbReference>
<feature type="chain" id="PRO_5037869654" evidence="10">
    <location>
        <begin position="21"/>
        <end position="247"/>
    </location>
</feature>
<sequence length="247" mass="28318">MMKKVTLTLACLMFASLVSAAGGAYIGEPANTNIKSQSSLQKGAKTYMNYCLGCHSMEFQRYNRVAEDLGLTEDEMMESLVLTDAKFADKMTHTMTREQGEQWFGKAPPDLTVIAKARGVDWLYNYMINFYVDSSRPSGWNNLTFPNASMPHVLWELQGIRKANFETHTDDQGEDHKEFVGFETIEEGQLNEEEYKDMVRDLVNFLDYSAEPAQLIRMSYAPWVLLFVAVFTFLAYLLKVNYFRDVH</sequence>
<dbReference type="Pfam" id="PF02167">
    <property type="entry name" value="Cytochrom_C1"/>
    <property type="match status" value="1"/>
</dbReference>
<evidence type="ECO:0000313" key="11">
    <source>
        <dbReference type="EMBL" id="GGF86915.1"/>
    </source>
</evidence>